<reference evidence="1" key="1">
    <citation type="submission" date="2015-12" db="EMBL/GenBank/DDBJ databases">
        <authorList>
            <person name="Shamseldin A."/>
            <person name="Moawad H."/>
            <person name="Abd El-Rahim W.M."/>
            <person name="Sadowsky M.J."/>
        </authorList>
    </citation>
    <scope>NUCLEOTIDE SEQUENCE</scope>
</reference>
<name>A0A142BTU7_9BACT</name>
<dbReference type="AlphaFoldDB" id="A0A142BTU7"/>
<protein>
    <submittedName>
        <fullName evidence="1">Magnetosome protein Mad10</fullName>
    </submittedName>
</protein>
<sequence length="160" mass="17810">MGNDFRYKMEHIGDCFAGMIEKVSGKVSEKVSGFGCSSGQECNGGKDLRYKVQHGGDYFVGMIEKVADSAKSSARGVILTYDINQTEKKEEKLLKQIGEHAAHICKENPSFAQDEKLKALLEKFDALEDKKSLFVAERDKLLYPEKKAAEPVMAHMLETA</sequence>
<organism evidence="1">
    <name type="scientific">uncultured Nitrospirota bacterium</name>
    <dbReference type="NCBI Taxonomy" id="170969"/>
    <lineage>
        <taxon>Bacteria</taxon>
        <taxon>Pseudomonadati</taxon>
        <taxon>Nitrospirota</taxon>
        <taxon>environmental samples</taxon>
    </lineage>
</organism>
<accession>A0A142BTU7</accession>
<evidence type="ECO:0000313" key="1">
    <source>
        <dbReference type="EMBL" id="AMP41535.1"/>
    </source>
</evidence>
<proteinExistence type="predicted"/>
<dbReference type="EMBL" id="KU221504">
    <property type="protein sequence ID" value="AMP41535.1"/>
    <property type="molecule type" value="Genomic_DNA"/>
</dbReference>